<evidence type="ECO:0000256" key="2">
    <source>
        <dbReference type="ARBA" id="ARBA00008917"/>
    </source>
</evidence>
<evidence type="ECO:0000256" key="6">
    <source>
        <dbReference type="ARBA" id="ARBA00023136"/>
    </source>
</evidence>
<keyword evidence="6 7" id="KW-0472">Membrane</keyword>
<sequence>MKDSILLVSVSSRQPLSHALAVVLGAAVVAVCHDHVYVSAATAGGGTSRRAMGLSFKPVRPALFSRLDLRDQIGRIRRLSALAAAKEQISATSCVGVDGTTSTCGGSPKPPSSIPFYLLSVRGGGLDEDYYDEYDEDSDYDFDDDDFAFDEDDMEAAEDDFGEGGISERLLAAYEKTPPFTKAYLTASAAVAALGYLTNGNQFPAIFLLDWKSVLTKMQIWRPFTAFLNIGPFGLGYAMTAQFVWTYMATLERMNHSHPYDFWLMIFFGCASMVAGYSFLKIPPTFLGHNLSTFLVYVWSRYHEGLEVNMFELFTARAEMLPWLFLAQTFLLEGVFPTLDLLGILFGHIYHHLWTTNALKAPKFIINWYNGDSASGKAIKEKYKRISSDFEMEGQ</sequence>
<feature type="transmembrane region" description="Helical" evidence="7">
    <location>
        <begin position="260"/>
        <end position="280"/>
    </location>
</feature>
<accession>A0A7S0FH20</accession>
<dbReference type="AlphaFoldDB" id="A0A7S0FH20"/>
<dbReference type="GO" id="GO:0006950">
    <property type="term" value="P:response to stress"/>
    <property type="evidence" value="ECO:0007669"/>
    <property type="project" value="UniProtKB-ARBA"/>
</dbReference>
<dbReference type="InterPro" id="IPR035952">
    <property type="entry name" value="Rhomboid-like_sf"/>
</dbReference>
<evidence type="ECO:0000256" key="4">
    <source>
        <dbReference type="ARBA" id="ARBA00022824"/>
    </source>
</evidence>
<evidence type="ECO:0000313" key="8">
    <source>
        <dbReference type="EMBL" id="CAD8361122.1"/>
    </source>
</evidence>
<proteinExistence type="inferred from homology"/>
<reference evidence="8" key="1">
    <citation type="submission" date="2021-01" db="EMBL/GenBank/DDBJ databases">
        <authorList>
            <person name="Corre E."/>
            <person name="Pelletier E."/>
            <person name="Niang G."/>
            <person name="Scheremetjew M."/>
            <person name="Finn R."/>
            <person name="Kale V."/>
            <person name="Holt S."/>
            <person name="Cochrane G."/>
            <person name="Meng A."/>
            <person name="Brown T."/>
            <person name="Cohen L."/>
        </authorList>
    </citation>
    <scope>NUCLEOTIDE SEQUENCE</scope>
    <source>
        <strain evidence="8">CCMP3303</strain>
    </source>
</reference>
<evidence type="ECO:0000256" key="5">
    <source>
        <dbReference type="ARBA" id="ARBA00022989"/>
    </source>
</evidence>
<comment type="subcellular location">
    <subcellularLocation>
        <location evidence="1 7">Endoplasmic reticulum membrane</location>
        <topology evidence="1 7">Multi-pass membrane protein</topology>
    </subcellularLocation>
</comment>
<dbReference type="InterPro" id="IPR007599">
    <property type="entry name" value="DER1"/>
</dbReference>
<comment type="function">
    <text evidence="7">May be involved in the degradation of misfolded endoplasmic reticulum (ER) luminal proteins.</text>
</comment>
<keyword evidence="3 7" id="KW-0812">Transmembrane</keyword>
<feature type="transmembrane region" description="Helical" evidence="7">
    <location>
        <begin position="226"/>
        <end position="248"/>
    </location>
</feature>
<comment type="caution">
    <text evidence="7">Lacks conserved residue(s) required for the propagation of feature annotation.</text>
</comment>
<keyword evidence="5 7" id="KW-1133">Transmembrane helix</keyword>
<protein>
    <recommendedName>
        <fullName evidence="7">Derlin</fullName>
    </recommendedName>
</protein>
<name>A0A7S0FH20_9STRA</name>
<dbReference type="PANTHER" id="PTHR11009">
    <property type="entry name" value="DER1-LIKE PROTEIN, DERLIN"/>
    <property type="match status" value="1"/>
</dbReference>
<evidence type="ECO:0000256" key="1">
    <source>
        <dbReference type="ARBA" id="ARBA00004477"/>
    </source>
</evidence>
<organism evidence="8">
    <name type="scientific">Minutocellus polymorphus</name>
    <dbReference type="NCBI Taxonomy" id="265543"/>
    <lineage>
        <taxon>Eukaryota</taxon>
        <taxon>Sar</taxon>
        <taxon>Stramenopiles</taxon>
        <taxon>Ochrophyta</taxon>
        <taxon>Bacillariophyta</taxon>
        <taxon>Mediophyceae</taxon>
        <taxon>Cymatosirophycidae</taxon>
        <taxon>Cymatosirales</taxon>
        <taxon>Cymatosiraceae</taxon>
        <taxon>Minutocellus</taxon>
    </lineage>
</organism>
<dbReference type="SUPFAM" id="SSF144091">
    <property type="entry name" value="Rhomboid-like"/>
    <property type="match status" value="1"/>
</dbReference>
<comment type="similarity">
    <text evidence="2 7">Belongs to the derlin family.</text>
</comment>
<dbReference type="EMBL" id="HBEJ01002168">
    <property type="protein sequence ID" value="CAD8361122.1"/>
    <property type="molecule type" value="Transcribed_RNA"/>
</dbReference>
<evidence type="ECO:0000256" key="7">
    <source>
        <dbReference type="RuleBase" id="RU363059"/>
    </source>
</evidence>
<dbReference type="Pfam" id="PF04511">
    <property type="entry name" value="DER1"/>
    <property type="match status" value="1"/>
</dbReference>
<dbReference type="GO" id="GO:0005789">
    <property type="term" value="C:endoplasmic reticulum membrane"/>
    <property type="evidence" value="ECO:0007669"/>
    <property type="project" value="UniProtKB-SubCell"/>
</dbReference>
<evidence type="ECO:0000256" key="3">
    <source>
        <dbReference type="ARBA" id="ARBA00022692"/>
    </source>
</evidence>
<gene>
    <name evidence="8" type="ORF">MPOL1434_LOCUS1276</name>
</gene>
<keyword evidence="4 7" id="KW-0256">Endoplasmic reticulum</keyword>